<keyword evidence="19" id="KW-1185">Reference proteome</keyword>
<evidence type="ECO:0000256" key="10">
    <source>
        <dbReference type="ARBA" id="ARBA00022833"/>
    </source>
</evidence>
<feature type="region of interest" description="Disordered" evidence="15">
    <location>
        <begin position="197"/>
        <end position="216"/>
    </location>
</feature>
<dbReference type="InterPro" id="IPR013083">
    <property type="entry name" value="Znf_RING/FYVE/PHD"/>
</dbReference>
<dbReference type="Gene3D" id="3.30.40.10">
    <property type="entry name" value="Zinc/RING finger domain, C3HC4 (zinc finger)"/>
    <property type="match status" value="1"/>
</dbReference>
<reference evidence="18 19" key="1">
    <citation type="journal article" date="2019" name="Nat. Plants">
        <title>Stout camphor tree genome fills gaps in understanding of flowering plant genome evolution.</title>
        <authorList>
            <person name="Chaw S.M."/>
            <person name="Liu Y.C."/>
            <person name="Wu Y.W."/>
            <person name="Wang H.Y."/>
            <person name="Lin C.I."/>
            <person name="Wu C.S."/>
            <person name="Ke H.M."/>
            <person name="Chang L.Y."/>
            <person name="Hsu C.Y."/>
            <person name="Yang H.T."/>
            <person name="Sudianto E."/>
            <person name="Hsu M.H."/>
            <person name="Wu K.P."/>
            <person name="Wang L.N."/>
            <person name="Leebens-Mack J.H."/>
            <person name="Tsai I.J."/>
        </authorList>
    </citation>
    <scope>NUCLEOTIDE SEQUENCE [LARGE SCALE GENOMIC DNA]</scope>
    <source>
        <strain evidence="19">cv. Chaw 1501</strain>
        <tissue evidence="18">Young leaves</tissue>
    </source>
</reference>
<keyword evidence="5" id="KW-0808">Transferase</keyword>
<evidence type="ECO:0000256" key="8">
    <source>
        <dbReference type="ARBA" id="ARBA00022771"/>
    </source>
</evidence>
<dbReference type="PANTHER" id="PTHR14155:SF521">
    <property type="entry name" value="RING-H2 FINGER PROTEIN ATL30"/>
    <property type="match status" value="1"/>
</dbReference>
<keyword evidence="8 14" id="KW-0863">Zinc-finger</keyword>
<dbReference type="InterPro" id="IPR001841">
    <property type="entry name" value="Znf_RING"/>
</dbReference>
<evidence type="ECO:0000256" key="4">
    <source>
        <dbReference type="ARBA" id="ARBA00012483"/>
    </source>
</evidence>
<evidence type="ECO:0000256" key="11">
    <source>
        <dbReference type="ARBA" id="ARBA00022989"/>
    </source>
</evidence>
<evidence type="ECO:0000256" key="5">
    <source>
        <dbReference type="ARBA" id="ARBA00022679"/>
    </source>
</evidence>
<evidence type="ECO:0000313" key="18">
    <source>
        <dbReference type="EMBL" id="RWR89706.1"/>
    </source>
</evidence>
<dbReference type="GO" id="GO:0061630">
    <property type="term" value="F:ubiquitin protein ligase activity"/>
    <property type="evidence" value="ECO:0007669"/>
    <property type="project" value="UniProtKB-EC"/>
</dbReference>
<evidence type="ECO:0000256" key="14">
    <source>
        <dbReference type="PROSITE-ProRule" id="PRU00175"/>
    </source>
</evidence>
<keyword evidence="7" id="KW-0479">Metal-binding</keyword>
<evidence type="ECO:0000259" key="17">
    <source>
        <dbReference type="PROSITE" id="PS50089"/>
    </source>
</evidence>
<protein>
    <recommendedName>
        <fullName evidence="4">RING-type E3 ubiquitin transferase</fullName>
        <ecNumber evidence="4">2.3.2.27</ecNumber>
    </recommendedName>
</protein>
<dbReference type="EC" id="2.3.2.27" evidence="4"/>
<comment type="catalytic activity">
    <reaction evidence="1">
        <text>S-ubiquitinyl-[E2 ubiquitin-conjugating enzyme]-L-cysteine + [acceptor protein]-L-lysine = [E2 ubiquitin-conjugating enzyme]-L-cysteine + N(6)-ubiquitinyl-[acceptor protein]-L-lysine.</text>
        <dbReference type="EC" id="2.3.2.27"/>
    </reaction>
</comment>
<dbReference type="EMBL" id="QPKB01000007">
    <property type="protein sequence ID" value="RWR89706.1"/>
    <property type="molecule type" value="Genomic_DNA"/>
</dbReference>
<evidence type="ECO:0000256" key="16">
    <source>
        <dbReference type="SAM" id="Phobius"/>
    </source>
</evidence>
<dbReference type="Proteomes" id="UP000283530">
    <property type="component" value="Unassembled WGS sequence"/>
</dbReference>
<dbReference type="CDD" id="cd16461">
    <property type="entry name" value="RING-H2_EL5-like"/>
    <property type="match status" value="1"/>
</dbReference>
<feature type="region of interest" description="Disordered" evidence="15">
    <location>
        <begin position="280"/>
        <end position="306"/>
    </location>
</feature>
<proteinExistence type="inferred from homology"/>
<name>A0A443PG02_9MAGN</name>
<dbReference type="GO" id="GO:0016020">
    <property type="term" value="C:membrane"/>
    <property type="evidence" value="ECO:0007669"/>
    <property type="project" value="UniProtKB-SubCell"/>
</dbReference>
<dbReference type="PROSITE" id="PS50089">
    <property type="entry name" value="ZF_RING_2"/>
    <property type="match status" value="1"/>
</dbReference>
<gene>
    <name evidence="18" type="ORF">CKAN_01877100</name>
</gene>
<dbReference type="GO" id="GO:0008270">
    <property type="term" value="F:zinc ion binding"/>
    <property type="evidence" value="ECO:0007669"/>
    <property type="project" value="UniProtKB-KW"/>
</dbReference>
<evidence type="ECO:0000256" key="2">
    <source>
        <dbReference type="ARBA" id="ARBA00004167"/>
    </source>
</evidence>
<comment type="similarity">
    <text evidence="13">Belongs to the RING-type zinc finger family. ATL subfamily.</text>
</comment>
<keyword evidence="9" id="KW-0833">Ubl conjugation pathway</keyword>
<dbReference type="FunFam" id="3.30.40.10:FF:000187">
    <property type="entry name" value="E3 ubiquitin-protein ligase ATL6"/>
    <property type="match status" value="1"/>
</dbReference>
<evidence type="ECO:0000256" key="3">
    <source>
        <dbReference type="ARBA" id="ARBA00004906"/>
    </source>
</evidence>
<comment type="pathway">
    <text evidence="3">Protein modification; protein ubiquitination.</text>
</comment>
<comment type="subcellular location">
    <subcellularLocation>
        <location evidence="2">Membrane</location>
        <topology evidence="2">Single-pass membrane protein</topology>
    </subcellularLocation>
</comment>
<keyword evidence="10" id="KW-0862">Zinc</keyword>
<dbReference type="STRING" id="337451.A0A443PG02"/>
<evidence type="ECO:0000256" key="15">
    <source>
        <dbReference type="SAM" id="MobiDB-lite"/>
    </source>
</evidence>
<evidence type="ECO:0000256" key="13">
    <source>
        <dbReference type="ARBA" id="ARBA00024209"/>
    </source>
</evidence>
<sequence>MSTGPESLTTDPENRQSLPLILTIILLVFFFFGFFSIYFCRYIANVTWIHRHPPNANQAPLHSGNSPHNTGLHPSIIASFPTFTYALVKDRRRSRCSLECAVCLSEFSDNDILRLLTVCSHAFHPDCIDLWFESHTTCPVCRRNLDPAAKSPEKTPEVRIHVPESQPREEALEREEEVVAVAPPGVESWHRISFKEEEERRGAERGDGGAAAELRSERCRVEATAAVDWLPRSHSTGHSIIEDDRFTLRLPENVKERIARERNWTGSCIAFGDLSNAVVDDRKDDGMGAAEEGRFRFSKTSPQPPS</sequence>
<organism evidence="18 19">
    <name type="scientific">Cinnamomum micranthum f. kanehirae</name>
    <dbReference type="NCBI Taxonomy" id="337451"/>
    <lineage>
        <taxon>Eukaryota</taxon>
        <taxon>Viridiplantae</taxon>
        <taxon>Streptophyta</taxon>
        <taxon>Embryophyta</taxon>
        <taxon>Tracheophyta</taxon>
        <taxon>Spermatophyta</taxon>
        <taxon>Magnoliopsida</taxon>
        <taxon>Magnoliidae</taxon>
        <taxon>Laurales</taxon>
        <taxon>Lauraceae</taxon>
        <taxon>Cinnamomum</taxon>
    </lineage>
</organism>
<dbReference type="AlphaFoldDB" id="A0A443PG02"/>
<feature type="domain" description="RING-type" evidence="17">
    <location>
        <begin position="100"/>
        <end position="142"/>
    </location>
</feature>
<feature type="compositionally biased region" description="Basic and acidic residues" evidence="15">
    <location>
        <begin position="197"/>
        <end position="207"/>
    </location>
</feature>
<keyword evidence="6 16" id="KW-0812">Transmembrane</keyword>
<dbReference type="PANTHER" id="PTHR14155">
    <property type="entry name" value="RING FINGER DOMAIN-CONTAINING"/>
    <property type="match status" value="1"/>
</dbReference>
<dbReference type="SMART" id="SM00184">
    <property type="entry name" value="RING"/>
    <property type="match status" value="1"/>
</dbReference>
<dbReference type="InterPro" id="IPR053238">
    <property type="entry name" value="RING-H2_zinc_finger"/>
</dbReference>
<dbReference type="Pfam" id="PF13639">
    <property type="entry name" value="zf-RING_2"/>
    <property type="match status" value="1"/>
</dbReference>
<evidence type="ECO:0000256" key="12">
    <source>
        <dbReference type="ARBA" id="ARBA00023136"/>
    </source>
</evidence>
<evidence type="ECO:0000256" key="1">
    <source>
        <dbReference type="ARBA" id="ARBA00000900"/>
    </source>
</evidence>
<feature type="transmembrane region" description="Helical" evidence="16">
    <location>
        <begin position="20"/>
        <end position="44"/>
    </location>
</feature>
<comment type="caution">
    <text evidence="18">The sequence shown here is derived from an EMBL/GenBank/DDBJ whole genome shotgun (WGS) entry which is preliminary data.</text>
</comment>
<dbReference type="SUPFAM" id="SSF57850">
    <property type="entry name" value="RING/U-box"/>
    <property type="match status" value="1"/>
</dbReference>
<feature type="compositionally biased region" description="Basic and acidic residues" evidence="15">
    <location>
        <begin position="280"/>
        <end position="295"/>
    </location>
</feature>
<evidence type="ECO:0000256" key="7">
    <source>
        <dbReference type="ARBA" id="ARBA00022723"/>
    </source>
</evidence>
<keyword evidence="11 16" id="KW-1133">Transmembrane helix</keyword>
<evidence type="ECO:0000256" key="9">
    <source>
        <dbReference type="ARBA" id="ARBA00022786"/>
    </source>
</evidence>
<evidence type="ECO:0000313" key="19">
    <source>
        <dbReference type="Proteomes" id="UP000283530"/>
    </source>
</evidence>
<accession>A0A443PG02</accession>
<evidence type="ECO:0000256" key="6">
    <source>
        <dbReference type="ARBA" id="ARBA00022692"/>
    </source>
</evidence>
<dbReference type="OrthoDB" id="9984778at2759"/>
<keyword evidence="12 16" id="KW-0472">Membrane</keyword>